<evidence type="ECO:0000256" key="1">
    <source>
        <dbReference type="SAM" id="Phobius"/>
    </source>
</evidence>
<feature type="transmembrane region" description="Helical" evidence="1">
    <location>
        <begin position="27"/>
        <end position="47"/>
    </location>
</feature>
<dbReference type="AlphaFoldDB" id="A0A177G3S7"/>
<reference evidence="2 4" key="3">
    <citation type="submission" date="2016-03" db="EMBL/GenBank/DDBJ databases">
        <title>Draft genome sequence of Acetobacter malorum CECT 7742, a strain isolated from strawberry vinegar.</title>
        <authorList>
            <person name="Sainz F."/>
            <person name="Mas A."/>
            <person name="Torija M.J."/>
        </authorList>
    </citation>
    <scope>NUCLEOTIDE SEQUENCE [LARGE SCALE GENOMIC DNA]</scope>
    <source>
        <strain evidence="2 4">CECT 7742</strain>
    </source>
</reference>
<dbReference type="PATRIC" id="fig|178901.16.peg.4127"/>
<dbReference type="EMBL" id="JOPG01000029">
    <property type="protein sequence ID" value="OUJ04526.1"/>
    <property type="molecule type" value="Genomic_DNA"/>
</dbReference>
<reference evidence="3" key="1">
    <citation type="submission" date="2014-06" db="EMBL/GenBank/DDBJ databases">
        <authorList>
            <person name="Ju J."/>
            <person name="Zhang J."/>
        </authorList>
    </citation>
    <scope>NUCLEOTIDE SEQUENCE [LARGE SCALE GENOMIC DNA]</scope>
    <source>
        <strain evidence="3">DsW_057</strain>
    </source>
</reference>
<dbReference type="RefSeq" id="WP_025829281.1">
    <property type="nucleotide sequence ID" value="NZ_JBDNKN010000014.1"/>
</dbReference>
<evidence type="ECO:0000313" key="5">
    <source>
        <dbReference type="Proteomes" id="UP000242683"/>
    </source>
</evidence>
<keyword evidence="1" id="KW-1133">Transmembrane helix</keyword>
<evidence type="ECO:0000313" key="2">
    <source>
        <dbReference type="EMBL" id="OAG75020.1"/>
    </source>
</evidence>
<evidence type="ECO:0000313" key="3">
    <source>
        <dbReference type="EMBL" id="OUJ04526.1"/>
    </source>
</evidence>
<dbReference type="Proteomes" id="UP000242683">
    <property type="component" value="Unassembled WGS sequence"/>
</dbReference>
<evidence type="ECO:0000313" key="4">
    <source>
        <dbReference type="Proteomes" id="UP000077349"/>
    </source>
</evidence>
<keyword evidence="2" id="KW-0547">Nucleotide-binding</keyword>
<keyword evidence="1" id="KW-0472">Membrane</keyword>
<dbReference type="Proteomes" id="UP000077349">
    <property type="component" value="Unassembled WGS sequence"/>
</dbReference>
<name>A0A177G3S7_9PROT</name>
<gene>
    <name evidence="2" type="ORF">Amal_03817</name>
    <name evidence="3" type="ORF">HK23_08605</name>
</gene>
<keyword evidence="1" id="KW-0812">Transmembrane</keyword>
<organism evidence="2 4">
    <name type="scientific">Acetobacter malorum</name>
    <dbReference type="NCBI Taxonomy" id="178901"/>
    <lineage>
        <taxon>Bacteria</taxon>
        <taxon>Pseudomonadati</taxon>
        <taxon>Pseudomonadota</taxon>
        <taxon>Alphaproteobacteria</taxon>
        <taxon>Acetobacterales</taxon>
        <taxon>Acetobacteraceae</taxon>
        <taxon>Acetobacter</taxon>
    </lineage>
</organism>
<sequence>MKNVRAAFDDLWYLSRPYFTSEEKKSAWVLLTAVLRLTLLLVGVGVLQKQIYQSGVFVAFKHLSMLS</sequence>
<dbReference type="GO" id="GO:0005524">
    <property type="term" value="F:ATP binding"/>
    <property type="evidence" value="ECO:0007669"/>
    <property type="project" value="UniProtKB-KW"/>
</dbReference>
<protein>
    <submittedName>
        <fullName evidence="2">ABC transporter ATP-binding protein</fullName>
    </submittedName>
</protein>
<comment type="caution">
    <text evidence="2">The sequence shown here is derived from an EMBL/GenBank/DDBJ whole genome shotgun (WGS) entry which is preliminary data.</text>
</comment>
<keyword evidence="2" id="KW-0067">ATP-binding</keyword>
<proteinExistence type="predicted"/>
<dbReference type="EMBL" id="LVHD01000168">
    <property type="protein sequence ID" value="OAG75020.1"/>
    <property type="molecule type" value="Genomic_DNA"/>
</dbReference>
<reference evidence="5" key="2">
    <citation type="submission" date="2014-06" db="EMBL/GenBank/DDBJ databases">
        <authorList>
            <person name="Winans N.J."/>
            <person name="Newell P.D."/>
            <person name="Douglas A.E."/>
        </authorList>
    </citation>
    <scope>NUCLEOTIDE SEQUENCE [LARGE SCALE GENOMIC DNA]</scope>
    <source>
        <strain evidence="5">DsW_057</strain>
    </source>
</reference>
<accession>A0A177G3S7</accession>